<name>A0AA41VS26_PAPNU</name>
<dbReference type="PANTHER" id="PTHR33621:SF2">
    <property type="entry name" value="RIBOSOMAL L1 DOMAIN-CONTAINING PROTEIN"/>
    <property type="match status" value="1"/>
</dbReference>
<evidence type="ECO:0000313" key="2">
    <source>
        <dbReference type="EMBL" id="MCL7046460.1"/>
    </source>
</evidence>
<proteinExistence type="predicted"/>
<protein>
    <submittedName>
        <fullName evidence="2">Uncharacterized protein</fullName>
    </submittedName>
</protein>
<keyword evidence="3" id="KW-1185">Reference proteome</keyword>
<dbReference type="AlphaFoldDB" id="A0AA41VS26"/>
<accession>A0AA41VS26</accession>
<evidence type="ECO:0000256" key="1">
    <source>
        <dbReference type="SAM" id="MobiDB-lite"/>
    </source>
</evidence>
<dbReference type="EMBL" id="JAJJMA010281458">
    <property type="protein sequence ID" value="MCL7046460.1"/>
    <property type="molecule type" value="Genomic_DNA"/>
</dbReference>
<dbReference type="Proteomes" id="UP001177140">
    <property type="component" value="Unassembled WGS sequence"/>
</dbReference>
<comment type="caution">
    <text evidence="2">The sequence shown here is derived from an EMBL/GenBank/DDBJ whole genome shotgun (WGS) entry which is preliminary data.</text>
</comment>
<gene>
    <name evidence="2" type="ORF">MKW94_017271</name>
</gene>
<evidence type="ECO:0000313" key="3">
    <source>
        <dbReference type="Proteomes" id="UP001177140"/>
    </source>
</evidence>
<dbReference type="PANTHER" id="PTHR33621">
    <property type="entry name" value="ASPARTIC/GLUTAMIC ACID-RICH PROTEIN"/>
    <property type="match status" value="1"/>
</dbReference>
<organism evidence="2 3">
    <name type="scientific">Papaver nudicaule</name>
    <name type="common">Iceland poppy</name>
    <dbReference type="NCBI Taxonomy" id="74823"/>
    <lineage>
        <taxon>Eukaryota</taxon>
        <taxon>Viridiplantae</taxon>
        <taxon>Streptophyta</taxon>
        <taxon>Embryophyta</taxon>
        <taxon>Tracheophyta</taxon>
        <taxon>Spermatophyta</taxon>
        <taxon>Magnoliopsida</taxon>
        <taxon>Ranunculales</taxon>
        <taxon>Papaveraceae</taxon>
        <taxon>Papaveroideae</taxon>
        <taxon>Papaver</taxon>
    </lineage>
</organism>
<feature type="region of interest" description="Disordered" evidence="1">
    <location>
        <begin position="300"/>
        <end position="322"/>
    </location>
</feature>
<reference evidence="2" key="1">
    <citation type="submission" date="2022-03" db="EMBL/GenBank/DDBJ databases">
        <title>A functionally conserved STORR gene fusion in Papaver species that diverged 16.8 million years ago.</title>
        <authorList>
            <person name="Catania T."/>
        </authorList>
    </citation>
    <scope>NUCLEOTIDE SEQUENCE</scope>
    <source>
        <strain evidence="2">S-191538</strain>
    </source>
</reference>
<sequence>MDYHSLTRKELQTLCKKNKIRANMTNLAMADALSFLPKVRGVESIGNTTPETPLITSRKRKVTAAQPLFDLDIDDNETSSSDTRSPSSENLYLSDIISPKATRTCQEKATGSLAYVVNHPHGTRLASRLKQKSQLKTAESTQKVEGRYDPISIEMLPGEEKDEAVRTKCEATDNVLQNNEGDEVKVSNAEQDDVFSGNLSSNMVYAESLKLAKSGHLIVDLNGDQDATIEETSTTSIMGGVSRDKIARALKGCSSEVSFAPTVSVEKSWNIARTLVRCTSEFSSAPTVSAEKSMKIAHVLNESSPMGKETASADDPNEDQDMKSEDELIDLNEPFLMVDKAETLEASHVDDEKSKLMCELELCDVKVSEDKEESDENNSYVNDDISDVVETFLFAPSITSPIANQIGVHVATATRTSTQKKAFTTPILSVIEKSMTTPEEFHASMKPAEKAMNNALLGNKSLIGGETENTKHPNEDQNMDPIDQPIEINEVVECKGAHHLEVKFIDKDELSNVKGTEVETTNPLMVEKAEIFEDLNGDDGMSKLTCEVRLHNVKVTEIEENNTEDSNVNDYISDAVEKFSFSPSATHPAAVQIPVRAATPTRTTATEIQLQETTPLKSPTMKKVATTPKGSINVLDDKKETHERGQCSVSTPKVATEIKAEQKQLKGENSSQGKLRSTSVRQLKKTIKQLTLAENKNTIVKSDDKNTIVKLNKEAVPEDNENKAENTAQIELKAISARHSLVGSRVSLINNNVLNRNQIEYCLEG</sequence>